<accession>A0A830FYV5</accession>
<name>A0A830FYV5_9EURY</name>
<reference evidence="2" key="2">
    <citation type="submission" date="2020-09" db="EMBL/GenBank/DDBJ databases">
        <authorList>
            <person name="Sun Q."/>
            <person name="Ohkuma M."/>
        </authorList>
    </citation>
    <scope>NUCLEOTIDE SEQUENCE</scope>
    <source>
        <strain evidence="2">JCM 16108</strain>
    </source>
</reference>
<reference evidence="3" key="3">
    <citation type="submission" date="2021-03" db="EMBL/GenBank/DDBJ databases">
        <title>Genomic Encyclopedia of Type Strains, Phase IV (KMG-IV): sequencing the most valuable type-strain genomes for metagenomic binning, comparative biology and taxonomic classification.</title>
        <authorList>
            <person name="Goeker M."/>
        </authorList>
    </citation>
    <scope>NUCLEOTIDE SEQUENCE</scope>
    <source>
        <strain evidence="3">DSM 22443</strain>
    </source>
</reference>
<reference evidence="2" key="1">
    <citation type="journal article" date="2014" name="Int. J. Syst. Evol. Microbiol.">
        <title>Complete genome sequence of Corynebacterium casei LMG S-19264T (=DSM 44701T), isolated from a smear-ripened cheese.</title>
        <authorList>
            <consortium name="US DOE Joint Genome Institute (JGI-PGF)"/>
            <person name="Walter F."/>
            <person name="Albersmeier A."/>
            <person name="Kalinowski J."/>
            <person name="Ruckert C."/>
        </authorList>
    </citation>
    <scope>NUCLEOTIDE SEQUENCE</scope>
    <source>
        <strain evidence="2">JCM 16108</strain>
    </source>
</reference>
<evidence type="ECO:0000313" key="2">
    <source>
        <dbReference type="EMBL" id="GGM64222.1"/>
    </source>
</evidence>
<proteinExistence type="predicted"/>
<dbReference type="Pfam" id="PF26435">
    <property type="entry name" value="DUF8118"/>
    <property type="match status" value="1"/>
</dbReference>
<evidence type="ECO:0000259" key="1">
    <source>
        <dbReference type="Pfam" id="PF26435"/>
    </source>
</evidence>
<dbReference type="Proteomes" id="UP000765891">
    <property type="component" value="Unassembled WGS sequence"/>
</dbReference>
<dbReference type="EMBL" id="BMOO01000003">
    <property type="protein sequence ID" value="GGM64222.1"/>
    <property type="molecule type" value="Genomic_DNA"/>
</dbReference>
<dbReference type="Proteomes" id="UP000614609">
    <property type="component" value="Unassembled WGS sequence"/>
</dbReference>
<dbReference type="EMBL" id="JAGGKO010000001">
    <property type="protein sequence ID" value="MBP1953581.1"/>
    <property type="molecule type" value="Genomic_DNA"/>
</dbReference>
<sequence length="64" mass="6719">MSTNASAALKTAANDDIESAYTYHIEPATQGGCRYVRCETCGAECVPATPARLTHRPGCTEADA</sequence>
<dbReference type="RefSeq" id="WP_188871082.1">
    <property type="nucleotide sequence ID" value="NZ_BMOO01000003.1"/>
</dbReference>
<gene>
    <name evidence="2" type="ORF">GCM10009017_12820</name>
    <name evidence="3" type="ORF">J2752_000462</name>
</gene>
<evidence type="ECO:0000313" key="3">
    <source>
        <dbReference type="EMBL" id="MBP1953581.1"/>
    </source>
</evidence>
<keyword evidence="4" id="KW-1185">Reference proteome</keyword>
<protein>
    <recommendedName>
        <fullName evidence="1">DUF8118 domain-containing protein</fullName>
    </recommendedName>
</protein>
<evidence type="ECO:0000313" key="4">
    <source>
        <dbReference type="Proteomes" id="UP000614609"/>
    </source>
</evidence>
<dbReference type="InterPro" id="IPR058431">
    <property type="entry name" value="DUF8118"/>
</dbReference>
<feature type="domain" description="DUF8118" evidence="1">
    <location>
        <begin position="24"/>
        <end position="59"/>
    </location>
</feature>
<dbReference type="AlphaFoldDB" id="A0A830FYV5"/>
<organism evidence="2 4">
    <name type="scientific">Halarchaeum rubridurum</name>
    <dbReference type="NCBI Taxonomy" id="489911"/>
    <lineage>
        <taxon>Archaea</taxon>
        <taxon>Methanobacteriati</taxon>
        <taxon>Methanobacteriota</taxon>
        <taxon>Stenosarchaea group</taxon>
        <taxon>Halobacteria</taxon>
        <taxon>Halobacteriales</taxon>
        <taxon>Halobacteriaceae</taxon>
    </lineage>
</organism>
<comment type="caution">
    <text evidence="2">The sequence shown here is derived from an EMBL/GenBank/DDBJ whole genome shotgun (WGS) entry which is preliminary data.</text>
</comment>